<evidence type="ECO:0000259" key="3">
    <source>
        <dbReference type="Pfam" id="PF08442"/>
    </source>
</evidence>
<dbReference type="SUPFAM" id="SSF56059">
    <property type="entry name" value="Glutathione synthetase ATP-binding domain-like"/>
    <property type="match status" value="1"/>
</dbReference>
<feature type="domain" description="ATP-grasp fold succinyl-CoA synthetase-type" evidence="3">
    <location>
        <begin position="29"/>
        <end position="166"/>
    </location>
</feature>
<evidence type="ECO:0000256" key="1">
    <source>
        <dbReference type="ARBA" id="ARBA00022532"/>
    </source>
</evidence>
<accession>A0ABR2WSC8</accession>
<dbReference type="Gene3D" id="3.30.1490.20">
    <property type="entry name" value="ATP-grasp fold, A domain"/>
    <property type="match status" value="1"/>
</dbReference>
<keyword evidence="4" id="KW-0436">Ligase</keyword>
<proteinExistence type="predicted"/>
<evidence type="ECO:0000256" key="2">
    <source>
        <dbReference type="ARBA" id="ARBA00022840"/>
    </source>
</evidence>
<dbReference type="Pfam" id="PF08442">
    <property type="entry name" value="ATP-grasp_2"/>
    <property type="match status" value="1"/>
</dbReference>
<gene>
    <name evidence="4" type="primary">LSC2_2</name>
    <name evidence="4" type="ORF">K7432_008083</name>
</gene>
<dbReference type="PANTHER" id="PTHR11815">
    <property type="entry name" value="SUCCINYL-COA SYNTHETASE BETA CHAIN"/>
    <property type="match status" value="1"/>
</dbReference>
<dbReference type="InterPro" id="IPR013815">
    <property type="entry name" value="ATP_grasp_subdomain_1"/>
</dbReference>
<sequence length="166" mass="18568">MFRNLFTRVSLNAKYTKPLQSQQRRFLSIHEYLSMDLLKKYGVNTPKGEVAKTSKEAFEVAQRLATEDMVIKAQVLAGGRGKGVFDSGLKGGVRHVYSPTEAKMFAEQMLGHKLVTKQTGAKGRECNAVYVVEREFVRREYYFAILMDRQTGGPVLVATSQGGVDI</sequence>
<keyword evidence="2" id="KW-0067">ATP-binding</keyword>
<keyword evidence="2" id="KW-0547">Nucleotide-binding</keyword>
<dbReference type="Proteomes" id="UP001479436">
    <property type="component" value="Unassembled WGS sequence"/>
</dbReference>
<protein>
    <submittedName>
        <fullName evidence="4">Succinate--CoA ligase beta chain</fullName>
    </submittedName>
</protein>
<evidence type="ECO:0000313" key="4">
    <source>
        <dbReference type="EMBL" id="KAK9764421.1"/>
    </source>
</evidence>
<reference evidence="4 5" key="1">
    <citation type="submission" date="2023-04" db="EMBL/GenBank/DDBJ databases">
        <title>Genome of Basidiobolus ranarum AG-B5.</title>
        <authorList>
            <person name="Stajich J.E."/>
            <person name="Carter-House D."/>
            <person name="Gryganskyi A."/>
        </authorList>
    </citation>
    <scope>NUCLEOTIDE SEQUENCE [LARGE SCALE GENOMIC DNA]</scope>
    <source>
        <strain evidence="4 5">AG-B5</strain>
    </source>
</reference>
<dbReference type="InterPro" id="IPR013650">
    <property type="entry name" value="ATP-grasp_succ-CoA_synth-type"/>
</dbReference>
<keyword evidence="5" id="KW-1185">Reference proteome</keyword>
<dbReference type="Gene3D" id="3.30.470.20">
    <property type="entry name" value="ATP-grasp fold, B domain"/>
    <property type="match status" value="1"/>
</dbReference>
<comment type="caution">
    <text evidence="4">The sequence shown here is derived from an EMBL/GenBank/DDBJ whole genome shotgun (WGS) entry which is preliminary data.</text>
</comment>
<dbReference type="GO" id="GO:0016874">
    <property type="term" value="F:ligase activity"/>
    <property type="evidence" value="ECO:0007669"/>
    <property type="project" value="UniProtKB-KW"/>
</dbReference>
<evidence type="ECO:0000313" key="5">
    <source>
        <dbReference type="Proteomes" id="UP001479436"/>
    </source>
</evidence>
<dbReference type="PANTHER" id="PTHR11815:SF1">
    <property type="entry name" value="SUCCINATE--COA LIGASE [ADP-FORMING] SUBUNIT BETA, MITOCHONDRIAL"/>
    <property type="match status" value="1"/>
</dbReference>
<dbReference type="EMBL" id="JASJQH010000431">
    <property type="protein sequence ID" value="KAK9764421.1"/>
    <property type="molecule type" value="Genomic_DNA"/>
</dbReference>
<keyword evidence="1" id="KW-0816">Tricarboxylic acid cycle</keyword>
<organism evidence="4 5">
    <name type="scientific">Basidiobolus ranarum</name>
    <dbReference type="NCBI Taxonomy" id="34480"/>
    <lineage>
        <taxon>Eukaryota</taxon>
        <taxon>Fungi</taxon>
        <taxon>Fungi incertae sedis</taxon>
        <taxon>Zoopagomycota</taxon>
        <taxon>Entomophthoromycotina</taxon>
        <taxon>Basidiobolomycetes</taxon>
        <taxon>Basidiobolales</taxon>
        <taxon>Basidiobolaceae</taxon>
        <taxon>Basidiobolus</taxon>
    </lineage>
</organism>
<name>A0ABR2WSC8_9FUNG</name>